<evidence type="ECO:0000313" key="2">
    <source>
        <dbReference type="EMBL" id="KAJ3485088.1"/>
    </source>
</evidence>
<evidence type="ECO:0008006" key="4">
    <source>
        <dbReference type="Google" id="ProtNLM"/>
    </source>
</evidence>
<feature type="compositionally biased region" description="Basic and acidic residues" evidence="1">
    <location>
        <begin position="60"/>
        <end position="69"/>
    </location>
</feature>
<evidence type="ECO:0000313" key="3">
    <source>
        <dbReference type="Proteomes" id="UP001212997"/>
    </source>
</evidence>
<name>A0AAD5YH60_9APHY</name>
<feature type="compositionally biased region" description="Basic and acidic residues" evidence="1">
    <location>
        <begin position="1"/>
        <end position="28"/>
    </location>
</feature>
<accession>A0AAD5YH60</accession>
<gene>
    <name evidence="2" type="ORF">NLI96_g5201</name>
</gene>
<comment type="caution">
    <text evidence="2">The sequence shown here is derived from an EMBL/GenBank/DDBJ whole genome shotgun (WGS) entry which is preliminary data.</text>
</comment>
<feature type="region of interest" description="Disordered" evidence="1">
    <location>
        <begin position="1"/>
        <end position="94"/>
    </location>
</feature>
<proteinExistence type="predicted"/>
<feature type="compositionally biased region" description="Polar residues" evidence="1">
    <location>
        <begin position="131"/>
        <end position="142"/>
    </location>
</feature>
<evidence type="ECO:0000256" key="1">
    <source>
        <dbReference type="SAM" id="MobiDB-lite"/>
    </source>
</evidence>
<reference evidence="2" key="1">
    <citation type="submission" date="2022-07" db="EMBL/GenBank/DDBJ databases">
        <title>Genome Sequence of Physisporinus lineatus.</title>
        <authorList>
            <person name="Buettner E."/>
        </authorList>
    </citation>
    <scope>NUCLEOTIDE SEQUENCE</scope>
    <source>
        <strain evidence="2">VT162</strain>
    </source>
</reference>
<organism evidence="2 3">
    <name type="scientific">Meripilus lineatus</name>
    <dbReference type="NCBI Taxonomy" id="2056292"/>
    <lineage>
        <taxon>Eukaryota</taxon>
        <taxon>Fungi</taxon>
        <taxon>Dikarya</taxon>
        <taxon>Basidiomycota</taxon>
        <taxon>Agaricomycotina</taxon>
        <taxon>Agaricomycetes</taxon>
        <taxon>Polyporales</taxon>
        <taxon>Meripilaceae</taxon>
        <taxon>Meripilus</taxon>
    </lineage>
</organism>
<sequence>MTRTERASFPRAIIKDRAESKSGMDKSTPKQGAGTHNWGSLIDERELEEAADFDEERDLEDAGVRKKAESSSPTADRPINSVSEADREKAREFRKNALKSDGLCSHLVPSHLPPSTVSLGLDLSAIARTSAAVSTSPPSKTVTATGGAEAGAEKSA</sequence>
<feature type="compositionally biased region" description="Basic and acidic residues" evidence="1">
    <location>
        <begin position="84"/>
        <end position="94"/>
    </location>
</feature>
<feature type="compositionally biased region" description="Acidic residues" evidence="1">
    <location>
        <begin position="45"/>
        <end position="59"/>
    </location>
</feature>
<dbReference type="EMBL" id="JANAWD010000165">
    <property type="protein sequence ID" value="KAJ3485088.1"/>
    <property type="molecule type" value="Genomic_DNA"/>
</dbReference>
<feature type="region of interest" description="Disordered" evidence="1">
    <location>
        <begin position="129"/>
        <end position="156"/>
    </location>
</feature>
<dbReference type="AlphaFoldDB" id="A0AAD5YH60"/>
<keyword evidence="3" id="KW-1185">Reference proteome</keyword>
<protein>
    <recommendedName>
        <fullName evidence="4">Hyaluronan/mRNA-binding protein domain-containing protein</fullName>
    </recommendedName>
</protein>
<dbReference type="Proteomes" id="UP001212997">
    <property type="component" value="Unassembled WGS sequence"/>
</dbReference>